<dbReference type="PROSITE" id="PS00552">
    <property type="entry name" value="HTH_MERR_1"/>
    <property type="match status" value="1"/>
</dbReference>
<proteinExistence type="predicted"/>
<dbReference type="PANTHER" id="PTHR30204">
    <property type="entry name" value="REDOX-CYCLING DRUG-SENSING TRANSCRIPTIONAL ACTIVATOR SOXR"/>
    <property type="match status" value="1"/>
</dbReference>
<organism evidence="12">
    <name type="scientific">Shigella flexneri serotype 5a (strain M90T)</name>
    <dbReference type="NCBI Taxonomy" id="1086030"/>
    <lineage>
        <taxon>Bacteria</taxon>
        <taxon>Pseudomonadati</taxon>
        <taxon>Pseudomonadota</taxon>
        <taxon>Gammaproteobacteria</taxon>
        <taxon>Enterobacterales</taxon>
        <taxon>Enterobacteriaceae</taxon>
        <taxon>Shigella</taxon>
    </lineage>
</organism>
<reference evidence="12" key="1">
    <citation type="journal article" date="2001" name="Infect. Immun.">
        <title>Complete DNA sequence and analysis of the large virulence plasmid of Shigella flexneri.</title>
        <authorList>
            <person name="Venkatesan M.M."/>
            <person name="Goldberg M.B."/>
            <person name="Rose D.J."/>
            <person name="Grotbeck E.J."/>
            <person name="Burland V."/>
            <person name="Blattner F.R."/>
        </authorList>
    </citation>
    <scope>NUCLEOTIDE SEQUENCE [LARGE SCALE GENOMIC DNA]</scope>
    <source>
        <strain evidence="12">M90T</strain>
        <plasmid evidence="12">pWR501</plasmid>
    </source>
</reference>
<evidence type="ECO:0000256" key="9">
    <source>
        <dbReference type="ARBA" id="ARBA00023163"/>
    </source>
</evidence>
<dbReference type="PRINTS" id="PR00040">
    <property type="entry name" value="HTHMERR"/>
</dbReference>
<dbReference type="SUPFAM" id="SSF46955">
    <property type="entry name" value="Putative DNA-binding domain"/>
    <property type="match status" value="1"/>
</dbReference>
<evidence type="ECO:0000259" key="11">
    <source>
        <dbReference type="PROSITE" id="PS50937"/>
    </source>
</evidence>
<dbReference type="PANTHER" id="PTHR30204:SF69">
    <property type="entry name" value="MERR-FAMILY TRANSCRIPTIONAL REGULATOR"/>
    <property type="match status" value="1"/>
</dbReference>
<dbReference type="NCBIfam" id="TIGR02051">
    <property type="entry name" value="MerR"/>
    <property type="match status" value="1"/>
</dbReference>
<dbReference type="InterPro" id="IPR000551">
    <property type="entry name" value="MerR-type_HTH_dom"/>
</dbReference>
<dbReference type="InterPro" id="IPR047057">
    <property type="entry name" value="MerR_fam"/>
</dbReference>
<dbReference type="GO" id="GO:0003700">
    <property type="term" value="F:DNA-binding transcription factor activity"/>
    <property type="evidence" value="ECO:0007669"/>
    <property type="project" value="InterPro"/>
</dbReference>
<keyword evidence="12" id="KW-0614">Plasmid</keyword>
<dbReference type="Pfam" id="PF09278">
    <property type="entry name" value="MerR-DNA-bind"/>
    <property type="match status" value="1"/>
</dbReference>
<feature type="domain" description="HTH merR-type" evidence="11">
    <location>
        <begin position="35"/>
        <end position="104"/>
    </location>
</feature>
<dbReference type="Pfam" id="PF00376">
    <property type="entry name" value="MerR"/>
    <property type="match status" value="1"/>
</dbReference>
<keyword evidence="8" id="KW-0010">Activator</keyword>
<dbReference type="InterPro" id="IPR011794">
    <property type="entry name" value="MerR"/>
</dbReference>
<accession>Q9AFK4</accession>
<evidence type="ECO:0000256" key="8">
    <source>
        <dbReference type="ARBA" id="ARBA00023159"/>
    </source>
</evidence>
<evidence type="ECO:0000256" key="6">
    <source>
        <dbReference type="ARBA" id="ARBA00023015"/>
    </source>
</evidence>
<sequence length="172" mass="18827">MVQTCACPFELKLDSVTLLPYSCTESSDMENNLENLTIGVFAKAAGVNVETIRFYQRKGLLLEPDKPYGSIRRYGEADVTRVRFVKSAQRLGFSLDEIAELLRLEDGTHCEEASSLAEHKLKDVREKMADLARMEAVLSELVCACHARRGNVSCPLIASLQGGASLAGSAMP</sequence>
<keyword evidence="6" id="KW-0805">Transcription regulation</keyword>
<dbReference type="InterPro" id="IPR009061">
    <property type="entry name" value="DNA-bd_dom_put_sf"/>
</dbReference>
<keyword evidence="7" id="KW-0238">DNA-binding</keyword>
<name>Q9AFK4_SHIFM</name>
<evidence type="ECO:0000256" key="2">
    <source>
        <dbReference type="ARBA" id="ARBA00022466"/>
    </source>
</evidence>
<protein>
    <recommendedName>
        <fullName evidence="1">Mercuric resistance operon regulatory protein</fullName>
    </recommendedName>
</protein>
<dbReference type="Gene3D" id="1.10.1660.10">
    <property type="match status" value="1"/>
</dbReference>
<dbReference type="GO" id="GO:0045340">
    <property type="term" value="F:mercury ion binding"/>
    <property type="evidence" value="ECO:0007669"/>
    <property type="project" value="InterPro"/>
</dbReference>
<dbReference type="GO" id="GO:0003677">
    <property type="term" value="F:DNA binding"/>
    <property type="evidence" value="ECO:0007669"/>
    <property type="project" value="UniProtKB-KW"/>
</dbReference>
<dbReference type="AlphaFoldDB" id="Q9AFK4"/>
<gene>
    <name evidence="12" type="primary">merR</name>
    <name evidence="12" type="synonym">S0268</name>
    <name evidence="12" type="ORF">pWR501_0268</name>
</gene>
<keyword evidence="5" id="KW-0476">Mercury</keyword>
<evidence type="ECO:0000313" key="12">
    <source>
        <dbReference type="EMBL" id="AAK18578.1"/>
    </source>
</evidence>
<evidence type="ECO:0000256" key="5">
    <source>
        <dbReference type="ARBA" id="ARBA00022914"/>
    </source>
</evidence>
<evidence type="ECO:0000256" key="1">
    <source>
        <dbReference type="ARBA" id="ARBA00017146"/>
    </source>
</evidence>
<dbReference type="EMBL" id="AF348706">
    <property type="protein sequence ID" value="AAK18578.1"/>
    <property type="molecule type" value="Genomic_DNA"/>
</dbReference>
<evidence type="ECO:0000256" key="10">
    <source>
        <dbReference type="ARBA" id="ARBA00024874"/>
    </source>
</evidence>
<evidence type="ECO:0000256" key="7">
    <source>
        <dbReference type="ARBA" id="ARBA00023125"/>
    </source>
</evidence>
<dbReference type="SMART" id="SM00422">
    <property type="entry name" value="HTH_MERR"/>
    <property type="match status" value="1"/>
</dbReference>
<dbReference type="GO" id="GO:0046689">
    <property type="term" value="P:response to mercury ion"/>
    <property type="evidence" value="ECO:0007669"/>
    <property type="project" value="UniProtKB-KW"/>
</dbReference>
<keyword evidence="2" id="KW-0475">Mercuric resistance</keyword>
<evidence type="ECO:0000256" key="3">
    <source>
        <dbReference type="ARBA" id="ARBA00022491"/>
    </source>
</evidence>
<keyword evidence="3" id="KW-0678">Repressor</keyword>
<geneLocation type="plasmid" evidence="12">
    <name>pWR501</name>
</geneLocation>
<comment type="function">
    <text evidence="10">Mediates the mercuric-dependent induction of mercury resistance operon. In the absence of mercury MerR represses transcription by binding tightly to the mer operator region; when mercury is present the dimeric complex binds a single ion and becomes a potent transcriptional activator, while remaining bound to the mer site.</text>
</comment>
<dbReference type="InterPro" id="IPR015358">
    <property type="entry name" value="Tscrpt_reg_MerR_DNA-bd"/>
</dbReference>
<keyword evidence="4" id="KW-0479">Metal-binding</keyword>
<dbReference type="NCBIfam" id="NF010315">
    <property type="entry name" value="PRK13752.1"/>
    <property type="match status" value="1"/>
</dbReference>
<keyword evidence="9" id="KW-0804">Transcription</keyword>
<dbReference type="PROSITE" id="PS50937">
    <property type="entry name" value="HTH_MERR_2"/>
    <property type="match status" value="1"/>
</dbReference>
<dbReference type="CDD" id="cd04783">
    <property type="entry name" value="HTH_MerR1"/>
    <property type="match status" value="1"/>
</dbReference>
<evidence type="ECO:0000256" key="4">
    <source>
        <dbReference type="ARBA" id="ARBA00022723"/>
    </source>
</evidence>